<dbReference type="AlphaFoldDB" id="A0A1R1PN05"/>
<protein>
    <submittedName>
        <fullName evidence="1">Uncharacterized protein</fullName>
    </submittedName>
</protein>
<keyword evidence="2" id="KW-1185">Reference proteome</keyword>
<reference evidence="2" key="1">
    <citation type="submission" date="2017-01" db="EMBL/GenBank/DDBJ databases">
        <authorList>
            <person name="Wang Y."/>
            <person name="White M."/>
            <person name="Kvist S."/>
            <person name="Moncalvo J.-M."/>
        </authorList>
    </citation>
    <scope>NUCLEOTIDE SEQUENCE [LARGE SCALE GENOMIC DNA]</scope>
    <source>
        <strain evidence="2">COL-18-3</strain>
    </source>
</reference>
<dbReference type="OrthoDB" id="10646381at2759"/>
<comment type="caution">
    <text evidence="1">The sequence shown here is derived from an EMBL/GenBank/DDBJ whole genome shotgun (WGS) entry which is preliminary data.</text>
</comment>
<evidence type="ECO:0000313" key="2">
    <source>
        <dbReference type="Proteomes" id="UP000188320"/>
    </source>
</evidence>
<dbReference type="EMBL" id="LSSK01000698">
    <property type="protein sequence ID" value="OMH82282.1"/>
    <property type="molecule type" value="Genomic_DNA"/>
</dbReference>
<evidence type="ECO:0000313" key="1">
    <source>
        <dbReference type="EMBL" id="OMH82282.1"/>
    </source>
</evidence>
<sequence length="153" mass="17103">MESWCHICILVRHIPSKNCAVTSSTKDGVSVSLFLTERVTILFDSPPRSRPTKKFRHPSLPPLSSLPTVDISGIRSRVLYLTPVQYLQSSNMCSMVSALFFLQNGHLVLNISPIVPNFASLSAVQNLPVLILPISISPCLHSEYISCFFFFFF</sequence>
<organism evidence="1 2">
    <name type="scientific">Zancudomyces culisetae</name>
    <name type="common">Gut fungus</name>
    <name type="synonym">Smittium culisetae</name>
    <dbReference type="NCBI Taxonomy" id="1213189"/>
    <lineage>
        <taxon>Eukaryota</taxon>
        <taxon>Fungi</taxon>
        <taxon>Fungi incertae sedis</taxon>
        <taxon>Zoopagomycota</taxon>
        <taxon>Kickxellomycotina</taxon>
        <taxon>Harpellomycetes</taxon>
        <taxon>Harpellales</taxon>
        <taxon>Legeriomycetaceae</taxon>
        <taxon>Zancudomyces</taxon>
    </lineage>
</organism>
<name>A0A1R1PN05_ZANCU</name>
<gene>
    <name evidence="1" type="ORF">AX774_g4230</name>
</gene>
<proteinExistence type="predicted"/>
<accession>A0A1R1PN05</accession>
<feature type="non-terminal residue" evidence="1">
    <location>
        <position position="153"/>
    </location>
</feature>
<dbReference type="Proteomes" id="UP000188320">
    <property type="component" value="Unassembled WGS sequence"/>
</dbReference>